<evidence type="ECO:0000256" key="3">
    <source>
        <dbReference type="ARBA" id="ARBA00022679"/>
    </source>
</evidence>
<organism evidence="5 6">
    <name type="scientific">Clostridium botulinum</name>
    <dbReference type="NCBI Taxonomy" id="1491"/>
    <lineage>
        <taxon>Bacteria</taxon>
        <taxon>Bacillati</taxon>
        <taxon>Bacillota</taxon>
        <taxon>Clostridia</taxon>
        <taxon>Eubacteriales</taxon>
        <taxon>Clostridiaceae</taxon>
        <taxon>Clostridium</taxon>
    </lineage>
</organism>
<dbReference type="SUPFAM" id="SSF53383">
    <property type="entry name" value="PLP-dependent transferases"/>
    <property type="match status" value="1"/>
</dbReference>
<keyword evidence="3" id="KW-0808">Transferase</keyword>
<proteinExistence type="predicted"/>
<dbReference type="PANTHER" id="PTHR42790">
    <property type="entry name" value="AMINOTRANSFERASE"/>
    <property type="match status" value="1"/>
</dbReference>
<evidence type="ECO:0000313" key="5">
    <source>
        <dbReference type="EMBL" id="NFJ08227.1"/>
    </source>
</evidence>
<evidence type="ECO:0000313" key="6">
    <source>
        <dbReference type="Proteomes" id="UP000480039"/>
    </source>
</evidence>
<dbReference type="InterPro" id="IPR015424">
    <property type="entry name" value="PyrdxlP-dep_Trfase"/>
</dbReference>
<accession>A0A846J850</accession>
<dbReference type="GO" id="GO:0008483">
    <property type="term" value="F:transaminase activity"/>
    <property type="evidence" value="ECO:0007669"/>
    <property type="project" value="UniProtKB-KW"/>
</dbReference>
<dbReference type="AlphaFoldDB" id="A0A846J850"/>
<dbReference type="Proteomes" id="UP000480039">
    <property type="component" value="Unassembled WGS sequence"/>
</dbReference>
<comment type="caution">
    <text evidence="5">The sequence shown here is derived from an EMBL/GenBank/DDBJ whole genome shotgun (WGS) entry which is preliminary data.</text>
</comment>
<dbReference type="InterPro" id="IPR015421">
    <property type="entry name" value="PyrdxlP-dep_Trfase_major"/>
</dbReference>
<sequence>MDADGHVIYIKRFSKFLSSGCRIDVLTASSSIVNRLIATKCNSDLRNPLLTQKALLPFVQLDFMKKHLKNMNSTLLKKRNLALDLLKEYMPRTV</sequence>
<reference evidence="5 6" key="1">
    <citation type="submission" date="2019-04" db="EMBL/GenBank/DDBJ databases">
        <title>Genome sequencing of Clostridium botulinum Groups I-IV and Clostridium butyricum.</title>
        <authorList>
            <person name="Brunt J."/>
            <person name="Van Vliet A.H.M."/>
            <person name="Stringer S.C."/>
            <person name="Carter A.T."/>
            <person name="Peck M.W."/>
        </authorList>
    </citation>
    <scope>NUCLEOTIDE SEQUENCE [LARGE SCALE GENOMIC DNA]</scope>
    <source>
        <strain evidence="5 6">Colworth BL30</strain>
    </source>
</reference>
<evidence type="ECO:0000256" key="4">
    <source>
        <dbReference type="ARBA" id="ARBA00022898"/>
    </source>
</evidence>
<dbReference type="Gene3D" id="3.40.640.10">
    <property type="entry name" value="Type I PLP-dependent aspartate aminotransferase-like (Major domain)"/>
    <property type="match status" value="1"/>
</dbReference>
<gene>
    <name evidence="5" type="ORF">FC871_06965</name>
</gene>
<keyword evidence="4" id="KW-0663">Pyridoxal phosphate</keyword>
<dbReference type="RefSeq" id="WP_012344961.1">
    <property type="nucleotide sequence ID" value="NZ_JBKFVV010000005.1"/>
</dbReference>
<name>A0A846J850_CLOBO</name>
<keyword evidence="2" id="KW-0032">Aminotransferase</keyword>
<dbReference type="PANTHER" id="PTHR42790:SF22">
    <property type="entry name" value="GNTR FAMILY REGULATORY PROTEIN"/>
    <property type="match status" value="1"/>
</dbReference>
<comment type="cofactor">
    <cofactor evidence="1">
        <name>pyridoxal 5'-phosphate</name>
        <dbReference type="ChEBI" id="CHEBI:597326"/>
    </cofactor>
</comment>
<dbReference type="InterPro" id="IPR050859">
    <property type="entry name" value="Class-I_PLP-dep_aminotransf"/>
</dbReference>
<evidence type="ECO:0000256" key="2">
    <source>
        <dbReference type="ARBA" id="ARBA00022576"/>
    </source>
</evidence>
<evidence type="ECO:0000256" key="1">
    <source>
        <dbReference type="ARBA" id="ARBA00001933"/>
    </source>
</evidence>
<dbReference type="Gene3D" id="3.90.1150.10">
    <property type="entry name" value="Aspartate Aminotransferase, domain 1"/>
    <property type="match status" value="1"/>
</dbReference>
<protein>
    <submittedName>
        <fullName evidence="5">Uncharacterized protein</fullName>
    </submittedName>
</protein>
<dbReference type="GO" id="GO:1901605">
    <property type="term" value="P:alpha-amino acid metabolic process"/>
    <property type="evidence" value="ECO:0007669"/>
    <property type="project" value="TreeGrafter"/>
</dbReference>
<dbReference type="InterPro" id="IPR015422">
    <property type="entry name" value="PyrdxlP-dep_Trfase_small"/>
</dbReference>
<dbReference type="EMBL" id="SWQE01000003">
    <property type="protein sequence ID" value="NFJ08227.1"/>
    <property type="molecule type" value="Genomic_DNA"/>
</dbReference>